<protein>
    <submittedName>
        <fullName evidence="6">Transcriptional regulator, TetR family</fullName>
    </submittedName>
</protein>
<dbReference type="Pfam" id="PF00440">
    <property type="entry name" value="TetR_N"/>
    <property type="match status" value="1"/>
</dbReference>
<dbReference type="PROSITE" id="PS50977">
    <property type="entry name" value="HTH_TETR_2"/>
    <property type="match status" value="1"/>
</dbReference>
<dbReference type="EMBL" id="FNYY01000004">
    <property type="protein sequence ID" value="SEJ21758.1"/>
    <property type="molecule type" value="Genomic_DNA"/>
</dbReference>
<evidence type="ECO:0000256" key="2">
    <source>
        <dbReference type="ARBA" id="ARBA00023125"/>
    </source>
</evidence>
<feature type="domain" description="HTH tetR-type" evidence="5">
    <location>
        <begin position="17"/>
        <end position="77"/>
    </location>
</feature>
<dbReference type="Gene3D" id="1.10.357.10">
    <property type="entry name" value="Tetracycline Repressor, domain 2"/>
    <property type="match status" value="1"/>
</dbReference>
<evidence type="ECO:0000259" key="5">
    <source>
        <dbReference type="PROSITE" id="PS50977"/>
    </source>
</evidence>
<dbReference type="InterPro" id="IPR001647">
    <property type="entry name" value="HTH_TetR"/>
</dbReference>
<dbReference type="InterPro" id="IPR009057">
    <property type="entry name" value="Homeodomain-like_sf"/>
</dbReference>
<accession>A0A975ZMU0</accession>
<keyword evidence="3" id="KW-0804">Transcription</keyword>
<reference evidence="6 7" key="1">
    <citation type="submission" date="2016-10" db="EMBL/GenBank/DDBJ databases">
        <authorList>
            <person name="Varghese N."/>
            <person name="Submissions S."/>
        </authorList>
    </citation>
    <scope>NUCLEOTIDE SEQUENCE [LARGE SCALE GENOMIC DNA]</scope>
    <source>
        <strain evidence="6 7">FF3</strain>
    </source>
</reference>
<evidence type="ECO:0000313" key="6">
    <source>
        <dbReference type="EMBL" id="SEJ21758.1"/>
    </source>
</evidence>
<keyword evidence="1" id="KW-0805">Transcription regulation</keyword>
<dbReference type="GO" id="GO:0003700">
    <property type="term" value="F:DNA-binding transcription factor activity"/>
    <property type="evidence" value="ECO:0007669"/>
    <property type="project" value="TreeGrafter"/>
</dbReference>
<keyword evidence="2 4" id="KW-0238">DNA-binding</keyword>
<proteinExistence type="predicted"/>
<dbReference type="AlphaFoldDB" id="A0A975ZMU0"/>
<dbReference type="SUPFAM" id="SSF46689">
    <property type="entry name" value="Homeodomain-like"/>
    <property type="match status" value="1"/>
</dbReference>
<evidence type="ECO:0000256" key="1">
    <source>
        <dbReference type="ARBA" id="ARBA00023015"/>
    </source>
</evidence>
<evidence type="ECO:0000256" key="4">
    <source>
        <dbReference type="PROSITE-ProRule" id="PRU00335"/>
    </source>
</evidence>
<name>A0A975ZMU0_9RHOB</name>
<dbReference type="RefSeq" id="WP_074835903.1">
    <property type="nucleotide sequence ID" value="NZ_CATLTK010000104.1"/>
</dbReference>
<evidence type="ECO:0000313" key="7">
    <source>
        <dbReference type="Proteomes" id="UP000182932"/>
    </source>
</evidence>
<comment type="caution">
    <text evidence="6">The sequence shown here is derived from an EMBL/GenBank/DDBJ whole genome shotgun (WGS) entry which is preliminary data.</text>
</comment>
<evidence type="ECO:0000256" key="3">
    <source>
        <dbReference type="ARBA" id="ARBA00023163"/>
    </source>
</evidence>
<feature type="DNA-binding region" description="H-T-H motif" evidence="4">
    <location>
        <begin position="40"/>
        <end position="59"/>
    </location>
</feature>
<organism evidence="6 7">
    <name type="scientific">Marinovum algicola</name>
    <dbReference type="NCBI Taxonomy" id="42444"/>
    <lineage>
        <taxon>Bacteria</taxon>
        <taxon>Pseudomonadati</taxon>
        <taxon>Pseudomonadota</taxon>
        <taxon>Alphaproteobacteria</taxon>
        <taxon>Rhodobacterales</taxon>
        <taxon>Roseobacteraceae</taxon>
        <taxon>Marinovum</taxon>
    </lineage>
</organism>
<dbReference type="GeneID" id="80817774"/>
<dbReference type="PANTHER" id="PTHR30055">
    <property type="entry name" value="HTH-TYPE TRANSCRIPTIONAL REGULATOR RUTR"/>
    <property type="match status" value="1"/>
</dbReference>
<dbReference type="PANTHER" id="PTHR30055:SF234">
    <property type="entry name" value="HTH-TYPE TRANSCRIPTIONAL REGULATOR BETI"/>
    <property type="match status" value="1"/>
</dbReference>
<sequence>MATALAPRKAPRQARSRKTRDAILVAAGGILAREGLRGLTTNHVARAAGISIGSLYQYYPNKQAIIGALLTESRAAVLAGMEAAAEAAADAALDVVVCAMVRARLRQLFEQPGLTEALERAEAELPADQGLARQRTQVQAQVVAVLAEYYVDDPETVARDVLALAEGMAHAALRAGEAAFEPLAQRVERAVTGYLAGVVPEA</sequence>
<gene>
    <name evidence="6" type="ORF">SAMN04487940_10484</name>
</gene>
<dbReference type="Proteomes" id="UP000182932">
    <property type="component" value="Unassembled WGS sequence"/>
</dbReference>
<dbReference type="GO" id="GO:0000976">
    <property type="term" value="F:transcription cis-regulatory region binding"/>
    <property type="evidence" value="ECO:0007669"/>
    <property type="project" value="TreeGrafter"/>
</dbReference>
<dbReference type="PRINTS" id="PR00455">
    <property type="entry name" value="HTHTETR"/>
</dbReference>
<keyword evidence="7" id="KW-1185">Reference proteome</keyword>
<dbReference type="InterPro" id="IPR050109">
    <property type="entry name" value="HTH-type_TetR-like_transc_reg"/>
</dbReference>